<dbReference type="GO" id="GO:0016020">
    <property type="term" value="C:membrane"/>
    <property type="evidence" value="ECO:0007669"/>
    <property type="project" value="UniProtKB-SubCell"/>
</dbReference>
<evidence type="ECO:0000313" key="6">
    <source>
        <dbReference type="EMBL" id="KAK4522396.1"/>
    </source>
</evidence>
<sequence length="332" mass="37004">MSALATLDDIVIFVGVRRTLCLFVLFLDWLFQKKRPAILIFFSVFCITLGALQSLLFRSKPLNVYGLSLVIFGNMSNAMYLIWIPLASERDNYSTVAITISLSCWSLPFMIIAALVRGEVSRLKLFLQNETASKFLTAFGASSLLGCFISHATYMNSIHNSALTHSISGHIKDVLIIIIGSWIGIGRFPSTPGEQMGLLLNVLGGFLYVRHRRISEYRLLWHKQIDERVETEIAGRQRNKATMGHLLWALESKASKASSRVASATQGFGVTKSCETRIGLVGFSSVGTSTLLKKLRNTEWEVATFINQLHVLATVTLSITRAQRFSCLIFLE</sequence>
<gene>
    <name evidence="6" type="ORF">GAYE_HTGSCF06PCTG21G0281</name>
</gene>
<dbReference type="PANTHER" id="PTHR11132">
    <property type="entry name" value="SOLUTE CARRIER FAMILY 35"/>
    <property type="match status" value="1"/>
</dbReference>
<name>A0AAV9I6X5_9RHOD</name>
<dbReference type="InterPro" id="IPR050186">
    <property type="entry name" value="TPT_transporter"/>
</dbReference>
<organism evidence="6 7">
    <name type="scientific">Galdieria yellowstonensis</name>
    <dbReference type="NCBI Taxonomy" id="3028027"/>
    <lineage>
        <taxon>Eukaryota</taxon>
        <taxon>Rhodophyta</taxon>
        <taxon>Bangiophyceae</taxon>
        <taxon>Galdieriales</taxon>
        <taxon>Galdieriaceae</taxon>
        <taxon>Galdieria</taxon>
    </lineage>
</organism>
<dbReference type="EMBL" id="JANCYU010000004">
    <property type="protein sequence ID" value="KAK4522396.1"/>
    <property type="molecule type" value="Genomic_DNA"/>
</dbReference>
<evidence type="ECO:0000256" key="2">
    <source>
        <dbReference type="ARBA" id="ARBA00022692"/>
    </source>
</evidence>
<protein>
    <recommendedName>
        <fullName evidence="8">Sugar phosphate transporter domain-containing protein</fullName>
    </recommendedName>
</protein>
<keyword evidence="4 5" id="KW-0472">Membrane</keyword>
<evidence type="ECO:0000256" key="3">
    <source>
        <dbReference type="ARBA" id="ARBA00022989"/>
    </source>
</evidence>
<feature type="transmembrane region" description="Helical" evidence="5">
    <location>
        <begin position="95"/>
        <end position="115"/>
    </location>
</feature>
<comment type="caution">
    <text evidence="6">The sequence shown here is derived from an EMBL/GenBank/DDBJ whole genome shotgun (WGS) entry which is preliminary data.</text>
</comment>
<accession>A0AAV9I6X5</accession>
<evidence type="ECO:0000256" key="4">
    <source>
        <dbReference type="ARBA" id="ARBA00023136"/>
    </source>
</evidence>
<reference evidence="6 7" key="1">
    <citation type="submission" date="2022-07" db="EMBL/GenBank/DDBJ databases">
        <title>Genome-wide signatures of adaptation to extreme environments.</title>
        <authorList>
            <person name="Cho C.H."/>
            <person name="Yoon H.S."/>
        </authorList>
    </citation>
    <scope>NUCLEOTIDE SEQUENCE [LARGE SCALE GENOMIC DNA]</scope>
    <source>
        <strain evidence="6 7">108.79 E11</strain>
    </source>
</reference>
<keyword evidence="2 5" id="KW-0812">Transmembrane</keyword>
<keyword evidence="3 5" id="KW-1133">Transmembrane helix</keyword>
<dbReference type="Proteomes" id="UP001300502">
    <property type="component" value="Unassembled WGS sequence"/>
</dbReference>
<evidence type="ECO:0008006" key="8">
    <source>
        <dbReference type="Google" id="ProtNLM"/>
    </source>
</evidence>
<evidence type="ECO:0000256" key="1">
    <source>
        <dbReference type="ARBA" id="ARBA00004141"/>
    </source>
</evidence>
<evidence type="ECO:0000256" key="5">
    <source>
        <dbReference type="SAM" id="Phobius"/>
    </source>
</evidence>
<comment type="subcellular location">
    <subcellularLocation>
        <location evidence="1">Membrane</location>
        <topology evidence="1">Multi-pass membrane protein</topology>
    </subcellularLocation>
</comment>
<feature type="transmembrane region" description="Helical" evidence="5">
    <location>
        <begin position="62"/>
        <end position="83"/>
    </location>
</feature>
<evidence type="ECO:0000313" key="7">
    <source>
        <dbReference type="Proteomes" id="UP001300502"/>
    </source>
</evidence>
<feature type="transmembrane region" description="Helical" evidence="5">
    <location>
        <begin position="12"/>
        <end position="31"/>
    </location>
</feature>
<feature type="transmembrane region" description="Helical" evidence="5">
    <location>
        <begin position="38"/>
        <end position="56"/>
    </location>
</feature>
<dbReference type="AlphaFoldDB" id="A0AAV9I6X5"/>
<proteinExistence type="predicted"/>
<keyword evidence="7" id="KW-1185">Reference proteome</keyword>